<dbReference type="SUPFAM" id="SSF46689">
    <property type="entry name" value="Homeodomain-like"/>
    <property type="match status" value="2"/>
</dbReference>
<dbReference type="STRING" id="87626.PTD2_17360"/>
<sequence length="272" mass="31050">MHSEHTISIGHEFIDNLSGEEHGSQTEYIVTFINKGTLKMHHRGVVELDANMFTLIPAGMPHSLIEGENLDVWWVSFCPSCLGLNENDPLMRPFRQVRLGALPILKLDEKRLSSITFLFNELQQALKNAHTNYLEVYRSLLILILYEIEKATQLEKYVVTGSNKVVSALDYIQRHFLEPISLKDVAKAIHCSPSHLATLVKKDTGYSIGDWITRSRLTEACSRLLHTKAPINLIVEELGWNDTTHFIRQFKKAYGDTPAAWRKQQWAILNEA</sequence>
<dbReference type="Gene3D" id="1.10.10.60">
    <property type="entry name" value="Homeodomain-like"/>
    <property type="match status" value="2"/>
</dbReference>
<evidence type="ECO:0000259" key="4">
    <source>
        <dbReference type="PROSITE" id="PS01124"/>
    </source>
</evidence>
<gene>
    <name evidence="5" type="ORF">PTD2_17360</name>
</gene>
<evidence type="ECO:0000313" key="6">
    <source>
        <dbReference type="Proteomes" id="UP000006201"/>
    </source>
</evidence>
<accession>A4CB75</accession>
<evidence type="ECO:0000256" key="3">
    <source>
        <dbReference type="ARBA" id="ARBA00023163"/>
    </source>
</evidence>
<dbReference type="SMART" id="SM00342">
    <property type="entry name" value="HTH_ARAC"/>
    <property type="match status" value="1"/>
</dbReference>
<dbReference type="PROSITE" id="PS01124">
    <property type="entry name" value="HTH_ARAC_FAMILY_2"/>
    <property type="match status" value="1"/>
</dbReference>
<dbReference type="Proteomes" id="UP000006201">
    <property type="component" value="Unassembled WGS sequence"/>
</dbReference>
<dbReference type="InterPro" id="IPR018060">
    <property type="entry name" value="HTH_AraC"/>
</dbReference>
<dbReference type="PANTHER" id="PTHR43280">
    <property type="entry name" value="ARAC-FAMILY TRANSCRIPTIONAL REGULATOR"/>
    <property type="match status" value="1"/>
</dbReference>
<dbReference type="PANTHER" id="PTHR43280:SF2">
    <property type="entry name" value="HTH-TYPE TRANSCRIPTIONAL REGULATOR EXSA"/>
    <property type="match status" value="1"/>
</dbReference>
<dbReference type="InterPro" id="IPR009057">
    <property type="entry name" value="Homeodomain-like_sf"/>
</dbReference>
<evidence type="ECO:0000313" key="5">
    <source>
        <dbReference type="EMBL" id="EAR27612.1"/>
    </source>
</evidence>
<dbReference type="RefSeq" id="WP_009839444.1">
    <property type="nucleotide sequence ID" value="NZ_CH959301.1"/>
</dbReference>
<proteinExistence type="predicted"/>
<dbReference type="eggNOG" id="COG2207">
    <property type="taxonomic scope" value="Bacteria"/>
</dbReference>
<keyword evidence="2 5" id="KW-0238">DNA-binding</keyword>
<dbReference type="GO" id="GO:0003700">
    <property type="term" value="F:DNA-binding transcription factor activity"/>
    <property type="evidence" value="ECO:0007669"/>
    <property type="project" value="InterPro"/>
</dbReference>
<dbReference type="HOGENOM" id="CLU_000445_88_2_6"/>
<keyword evidence="1" id="KW-0805">Transcription regulation</keyword>
<dbReference type="EMBL" id="AAOH01000005">
    <property type="protein sequence ID" value="EAR27612.1"/>
    <property type="molecule type" value="Genomic_DNA"/>
</dbReference>
<reference evidence="5 6" key="1">
    <citation type="submission" date="2006-02" db="EMBL/GenBank/DDBJ databases">
        <authorList>
            <person name="Moran M.A."/>
            <person name="Kjelleberg S."/>
            <person name="Egan S."/>
            <person name="Saunders N."/>
            <person name="Thomas T."/>
            <person name="Ferriera S."/>
            <person name="Johnson J."/>
            <person name="Kravitz S."/>
            <person name="Halpern A."/>
            <person name="Remington K."/>
            <person name="Beeson K."/>
            <person name="Tran B."/>
            <person name="Rogers Y.-H."/>
            <person name="Friedman R."/>
            <person name="Venter J.C."/>
        </authorList>
    </citation>
    <scope>NUCLEOTIDE SEQUENCE [LARGE SCALE GENOMIC DNA]</scope>
    <source>
        <strain evidence="5 6">D2</strain>
    </source>
</reference>
<dbReference type="GO" id="GO:0043565">
    <property type="term" value="F:sequence-specific DNA binding"/>
    <property type="evidence" value="ECO:0007669"/>
    <property type="project" value="InterPro"/>
</dbReference>
<dbReference type="InterPro" id="IPR037923">
    <property type="entry name" value="HTH-like"/>
</dbReference>
<comment type="caution">
    <text evidence="5">The sequence shown here is derived from an EMBL/GenBank/DDBJ whole genome shotgun (WGS) entry which is preliminary data.</text>
</comment>
<evidence type="ECO:0000256" key="1">
    <source>
        <dbReference type="ARBA" id="ARBA00023015"/>
    </source>
</evidence>
<protein>
    <submittedName>
        <fullName evidence="5">AraC-type DNA-binding domain-containing protein</fullName>
    </submittedName>
</protein>
<dbReference type="OrthoDB" id="5949386at2"/>
<feature type="domain" description="HTH araC/xylS-type" evidence="4">
    <location>
        <begin position="166"/>
        <end position="264"/>
    </location>
</feature>
<organism evidence="5 6">
    <name type="scientific">Pseudoalteromonas tunicata D2</name>
    <dbReference type="NCBI Taxonomy" id="87626"/>
    <lineage>
        <taxon>Bacteria</taxon>
        <taxon>Pseudomonadati</taxon>
        <taxon>Pseudomonadota</taxon>
        <taxon>Gammaproteobacteria</taxon>
        <taxon>Alteromonadales</taxon>
        <taxon>Pseudoalteromonadaceae</taxon>
        <taxon>Pseudoalteromonas</taxon>
    </lineage>
</organism>
<keyword evidence="6" id="KW-1185">Reference proteome</keyword>
<keyword evidence="3" id="KW-0804">Transcription</keyword>
<dbReference type="Pfam" id="PF12833">
    <property type="entry name" value="HTH_18"/>
    <property type="match status" value="1"/>
</dbReference>
<evidence type="ECO:0000256" key="2">
    <source>
        <dbReference type="ARBA" id="ARBA00023125"/>
    </source>
</evidence>
<dbReference type="AlphaFoldDB" id="A4CB75"/>
<dbReference type="SUPFAM" id="SSF51215">
    <property type="entry name" value="Regulatory protein AraC"/>
    <property type="match status" value="1"/>
</dbReference>
<name>A4CB75_9GAMM</name>